<dbReference type="Proteomes" id="UP000011770">
    <property type="component" value="Unassembled WGS sequence"/>
</dbReference>
<protein>
    <submittedName>
        <fullName evidence="1">Uncharacterized protein</fullName>
    </submittedName>
</protein>
<comment type="caution">
    <text evidence="1">The sequence shown here is derived from an EMBL/GenBank/DDBJ whole genome shotgun (WGS) entry which is preliminary data.</text>
</comment>
<sequence length="55" mass="6308">MTIREIYTYSFGGERSSFFSGLVIKGEINGPIATTFYICSIWNLTTRTYENDTKN</sequence>
<reference evidence="1 2" key="1">
    <citation type="submission" date="2013-01" db="EMBL/GenBank/DDBJ databases">
        <authorList>
            <person name="Harkins D.M."/>
            <person name="Durkin A.S."/>
            <person name="Brinkac L.M."/>
            <person name="Haft D.H."/>
            <person name="Selengut J.D."/>
            <person name="Sanka R."/>
            <person name="DePew J."/>
            <person name="Purushe J."/>
            <person name="Tulsiani S.M."/>
            <person name="Graham G.C."/>
            <person name="Burns M.-A."/>
            <person name="Dohnt M.F."/>
            <person name="Smythe L.D."/>
            <person name="McKay D.B."/>
            <person name="Craig S.B."/>
            <person name="Vinetz J.M."/>
            <person name="Sutton G.G."/>
            <person name="Nierman W.C."/>
            <person name="Fouts D.E."/>
        </authorList>
    </citation>
    <scope>NUCLEOTIDE SEQUENCE [LARGE SCALE GENOMIC DNA]</scope>
    <source>
        <strain evidence="1 2">LT2116</strain>
    </source>
</reference>
<gene>
    <name evidence="1" type="ORF">LEP1GSC188_4503</name>
</gene>
<organism evidence="1 2">
    <name type="scientific">Leptospira weilii serovar Topaz str. LT2116</name>
    <dbReference type="NCBI Taxonomy" id="1088540"/>
    <lineage>
        <taxon>Bacteria</taxon>
        <taxon>Pseudomonadati</taxon>
        <taxon>Spirochaetota</taxon>
        <taxon>Spirochaetia</taxon>
        <taxon>Leptospirales</taxon>
        <taxon>Leptospiraceae</taxon>
        <taxon>Leptospira</taxon>
    </lineage>
</organism>
<accession>M3GBG5</accession>
<name>M3GBG5_9LEPT</name>
<dbReference type="EMBL" id="AHOR02000014">
    <property type="protein sequence ID" value="EMF83284.1"/>
    <property type="molecule type" value="Genomic_DNA"/>
</dbReference>
<evidence type="ECO:0000313" key="1">
    <source>
        <dbReference type="EMBL" id="EMF83284.1"/>
    </source>
</evidence>
<evidence type="ECO:0000313" key="2">
    <source>
        <dbReference type="Proteomes" id="UP000011770"/>
    </source>
</evidence>
<dbReference type="AlphaFoldDB" id="M3GBG5"/>
<proteinExistence type="predicted"/>